<comment type="caution">
    <text evidence="2">The sequence shown here is derived from an EMBL/GenBank/DDBJ whole genome shotgun (WGS) entry which is preliminary data.</text>
</comment>
<feature type="transmembrane region" description="Helical" evidence="1">
    <location>
        <begin position="101"/>
        <end position="123"/>
    </location>
</feature>
<keyword evidence="1" id="KW-0812">Transmembrane</keyword>
<reference evidence="2" key="1">
    <citation type="submission" date="2016-10" db="EMBL/GenBank/DDBJ databases">
        <title>Sequence of Gallionella enrichment culture.</title>
        <authorList>
            <person name="Poehlein A."/>
            <person name="Muehling M."/>
            <person name="Daniel R."/>
        </authorList>
    </citation>
    <scope>NUCLEOTIDE SEQUENCE</scope>
</reference>
<evidence type="ECO:0000256" key="1">
    <source>
        <dbReference type="SAM" id="Phobius"/>
    </source>
</evidence>
<protein>
    <submittedName>
        <fullName evidence="2">Uncharacterized protein</fullName>
    </submittedName>
</protein>
<dbReference type="AlphaFoldDB" id="A0A1J5QQD0"/>
<feature type="transmembrane region" description="Helical" evidence="1">
    <location>
        <begin position="7"/>
        <end position="26"/>
    </location>
</feature>
<feature type="transmembrane region" description="Helical" evidence="1">
    <location>
        <begin position="129"/>
        <end position="148"/>
    </location>
</feature>
<feature type="transmembrane region" description="Helical" evidence="1">
    <location>
        <begin position="46"/>
        <end position="65"/>
    </location>
</feature>
<keyword evidence="1" id="KW-1133">Transmembrane helix</keyword>
<dbReference type="PROSITE" id="PS51257">
    <property type="entry name" value="PROKAR_LIPOPROTEIN"/>
    <property type="match status" value="1"/>
</dbReference>
<dbReference type="EMBL" id="MLJW01000532">
    <property type="protein sequence ID" value="OIQ85616.1"/>
    <property type="molecule type" value="Genomic_DNA"/>
</dbReference>
<organism evidence="2">
    <name type="scientific">mine drainage metagenome</name>
    <dbReference type="NCBI Taxonomy" id="410659"/>
    <lineage>
        <taxon>unclassified sequences</taxon>
        <taxon>metagenomes</taxon>
        <taxon>ecological metagenomes</taxon>
    </lineage>
</organism>
<gene>
    <name evidence="2" type="ORF">GALL_325530</name>
</gene>
<sequence>MIKKTKAGWLAVAGFGCALVAMLVLADYLVGHPGASVGMVTRHRNLILWGVLGLAAFVLLKRSSVAQGGATGMKKKPTSAQPSWFRRCGASYNPFASVRDWVVFVGILIVIAGGIPALLAWLHKSRAEMVALAGGSLLGMIPSLLFSMPVTGVVPESKVSGVVGRIKTWGFALRGTAGDDECYVSTAPRWSRWDSQVVKIRRTGDGTASVTLPRVYARRLERWAAGKEL</sequence>
<evidence type="ECO:0000313" key="2">
    <source>
        <dbReference type="EMBL" id="OIQ85616.1"/>
    </source>
</evidence>
<keyword evidence="1" id="KW-0472">Membrane</keyword>
<accession>A0A1J5QQD0</accession>
<name>A0A1J5QQD0_9ZZZZ</name>
<proteinExistence type="predicted"/>